<evidence type="ECO:0000256" key="3">
    <source>
        <dbReference type="ARBA" id="ARBA00023082"/>
    </source>
</evidence>
<evidence type="ECO:0000259" key="7">
    <source>
        <dbReference type="Pfam" id="PF08281"/>
    </source>
</evidence>
<dbReference type="InterPro" id="IPR013324">
    <property type="entry name" value="RNA_pol_sigma_r3/r4-like"/>
</dbReference>
<dbReference type="PANTHER" id="PTHR43133:SF8">
    <property type="entry name" value="RNA POLYMERASE SIGMA FACTOR HI_1459-RELATED"/>
    <property type="match status" value="1"/>
</dbReference>
<evidence type="ECO:0000256" key="1">
    <source>
        <dbReference type="ARBA" id="ARBA00010641"/>
    </source>
</evidence>
<feature type="domain" description="RNA polymerase sigma factor 70 region 4 type 2" evidence="7">
    <location>
        <begin position="106"/>
        <end position="157"/>
    </location>
</feature>
<feature type="domain" description="RNA polymerase sigma-70 region 2" evidence="6">
    <location>
        <begin position="13"/>
        <end position="79"/>
    </location>
</feature>
<dbReference type="PANTHER" id="PTHR43133">
    <property type="entry name" value="RNA POLYMERASE ECF-TYPE SIGMA FACTO"/>
    <property type="match status" value="1"/>
</dbReference>
<name>A0A916DWL0_9BACT</name>
<comment type="similarity">
    <text evidence="1">Belongs to the sigma-70 factor family. ECF subfamily.</text>
</comment>
<evidence type="ECO:0000313" key="8">
    <source>
        <dbReference type="EMBL" id="BDS14922.1"/>
    </source>
</evidence>
<dbReference type="InterPro" id="IPR014284">
    <property type="entry name" value="RNA_pol_sigma-70_dom"/>
</dbReference>
<dbReference type="GO" id="GO:0006352">
    <property type="term" value="P:DNA-templated transcription initiation"/>
    <property type="evidence" value="ECO:0007669"/>
    <property type="project" value="InterPro"/>
</dbReference>
<evidence type="ECO:0000256" key="4">
    <source>
        <dbReference type="ARBA" id="ARBA00023125"/>
    </source>
</evidence>
<evidence type="ECO:0000259" key="6">
    <source>
        <dbReference type="Pfam" id="PF04542"/>
    </source>
</evidence>
<dbReference type="RefSeq" id="WP_264790124.1">
    <property type="nucleotide sequence ID" value="NZ_AP026867.1"/>
</dbReference>
<dbReference type="Gene3D" id="1.10.1740.10">
    <property type="match status" value="1"/>
</dbReference>
<dbReference type="Proteomes" id="UP001060919">
    <property type="component" value="Chromosome"/>
</dbReference>
<dbReference type="GO" id="GO:0016987">
    <property type="term" value="F:sigma factor activity"/>
    <property type="evidence" value="ECO:0007669"/>
    <property type="project" value="UniProtKB-KW"/>
</dbReference>
<keyword evidence="2" id="KW-0805">Transcription regulation</keyword>
<evidence type="ECO:0000313" key="9">
    <source>
        <dbReference type="Proteomes" id="UP001060919"/>
    </source>
</evidence>
<dbReference type="InterPro" id="IPR036388">
    <property type="entry name" value="WH-like_DNA-bd_sf"/>
</dbReference>
<dbReference type="GO" id="GO:0003677">
    <property type="term" value="F:DNA binding"/>
    <property type="evidence" value="ECO:0007669"/>
    <property type="project" value="UniProtKB-KW"/>
</dbReference>
<keyword evidence="9" id="KW-1185">Reference proteome</keyword>
<sequence length="170" mass="19700">MKYKNKQQYFLRLYEPNHSKLLRYCESILKDPVDAQDLVSETVLVAYEQLDKLKKEASFNYFLFGIARNLIRRLQRRKKFWGLFNTEQAETIVAPKSNALNEDVQLLYQALDQLPPAQKEALILFEISGYNIKEIATIQNSSISAIKARLARGRQKLGKILSPKTTLAYE</sequence>
<gene>
    <name evidence="8" type="ORF">AsAng_0057040</name>
</gene>
<dbReference type="Pfam" id="PF08281">
    <property type="entry name" value="Sigma70_r4_2"/>
    <property type="match status" value="1"/>
</dbReference>
<dbReference type="SUPFAM" id="SSF88946">
    <property type="entry name" value="Sigma2 domain of RNA polymerase sigma factors"/>
    <property type="match status" value="1"/>
</dbReference>
<evidence type="ECO:0000256" key="2">
    <source>
        <dbReference type="ARBA" id="ARBA00023015"/>
    </source>
</evidence>
<organism evidence="8 9">
    <name type="scientific">Aureispira anguillae</name>
    <dbReference type="NCBI Taxonomy" id="2864201"/>
    <lineage>
        <taxon>Bacteria</taxon>
        <taxon>Pseudomonadati</taxon>
        <taxon>Bacteroidota</taxon>
        <taxon>Saprospiria</taxon>
        <taxon>Saprospirales</taxon>
        <taxon>Saprospiraceae</taxon>
        <taxon>Aureispira</taxon>
    </lineage>
</organism>
<protein>
    <submittedName>
        <fullName evidence="8">RNA polymerase sigma factor</fullName>
    </submittedName>
</protein>
<evidence type="ECO:0000256" key="5">
    <source>
        <dbReference type="ARBA" id="ARBA00023163"/>
    </source>
</evidence>
<dbReference type="NCBIfam" id="TIGR02937">
    <property type="entry name" value="sigma70-ECF"/>
    <property type="match status" value="1"/>
</dbReference>
<keyword evidence="3" id="KW-0731">Sigma factor</keyword>
<dbReference type="EMBL" id="AP026867">
    <property type="protein sequence ID" value="BDS14922.1"/>
    <property type="molecule type" value="Genomic_DNA"/>
</dbReference>
<reference evidence="8" key="1">
    <citation type="submission" date="2022-09" db="EMBL/GenBank/DDBJ databases">
        <title>Aureispira anguillicida sp. nov., isolated from Leptocephalus of Japanese eel Anguilla japonica.</title>
        <authorList>
            <person name="Yuasa K."/>
            <person name="Mekata T."/>
            <person name="Ikunari K."/>
        </authorList>
    </citation>
    <scope>NUCLEOTIDE SEQUENCE</scope>
    <source>
        <strain evidence="8">EL160426</strain>
    </source>
</reference>
<dbReference type="InterPro" id="IPR039425">
    <property type="entry name" value="RNA_pol_sigma-70-like"/>
</dbReference>
<dbReference type="SUPFAM" id="SSF88659">
    <property type="entry name" value="Sigma3 and sigma4 domains of RNA polymerase sigma factors"/>
    <property type="match status" value="1"/>
</dbReference>
<dbReference type="InterPro" id="IPR007627">
    <property type="entry name" value="RNA_pol_sigma70_r2"/>
</dbReference>
<dbReference type="Gene3D" id="1.10.10.10">
    <property type="entry name" value="Winged helix-like DNA-binding domain superfamily/Winged helix DNA-binding domain"/>
    <property type="match status" value="1"/>
</dbReference>
<proteinExistence type="inferred from homology"/>
<dbReference type="KEGG" id="aup:AsAng_0057040"/>
<keyword evidence="4" id="KW-0238">DNA-binding</keyword>
<keyword evidence="5" id="KW-0804">Transcription</keyword>
<accession>A0A916DWL0</accession>
<dbReference type="CDD" id="cd06171">
    <property type="entry name" value="Sigma70_r4"/>
    <property type="match status" value="1"/>
</dbReference>
<dbReference type="AlphaFoldDB" id="A0A916DWL0"/>
<dbReference type="InterPro" id="IPR013249">
    <property type="entry name" value="RNA_pol_sigma70_r4_t2"/>
</dbReference>
<dbReference type="InterPro" id="IPR013325">
    <property type="entry name" value="RNA_pol_sigma_r2"/>
</dbReference>
<dbReference type="Pfam" id="PF04542">
    <property type="entry name" value="Sigma70_r2"/>
    <property type="match status" value="1"/>
</dbReference>